<dbReference type="Proteomes" id="UP000095606">
    <property type="component" value="Unassembled WGS sequence"/>
</dbReference>
<evidence type="ECO:0000256" key="1">
    <source>
        <dbReference type="ARBA" id="ARBA00004651"/>
    </source>
</evidence>
<feature type="transmembrane region" description="Helical" evidence="6">
    <location>
        <begin position="12"/>
        <end position="34"/>
    </location>
</feature>
<feature type="transmembrane region" description="Helical" evidence="6">
    <location>
        <begin position="166"/>
        <end position="183"/>
    </location>
</feature>
<feature type="transmembrane region" description="Helical" evidence="6">
    <location>
        <begin position="232"/>
        <end position="249"/>
    </location>
</feature>
<dbReference type="GO" id="GO:0005886">
    <property type="term" value="C:plasma membrane"/>
    <property type="evidence" value="ECO:0007669"/>
    <property type="project" value="UniProtKB-SubCell"/>
</dbReference>
<evidence type="ECO:0000256" key="6">
    <source>
        <dbReference type="SAM" id="Phobius"/>
    </source>
</evidence>
<dbReference type="Pfam" id="PF01943">
    <property type="entry name" value="Polysacc_synt"/>
    <property type="match status" value="1"/>
</dbReference>
<evidence type="ECO:0000313" key="8">
    <source>
        <dbReference type="EMBL" id="UVQ73890.1"/>
    </source>
</evidence>
<accession>A0A3E5GAQ0</accession>
<feature type="transmembrane region" description="Helical" evidence="6">
    <location>
        <begin position="46"/>
        <end position="71"/>
    </location>
</feature>
<dbReference type="Proteomes" id="UP001060104">
    <property type="component" value="Chromosome"/>
</dbReference>
<name>A0A174HHC9_9BACE</name>
<feature type="transmembrane region" description="Helical" evidence="6">
    <location>
        <begin position="92"/>
        <end position="113"/>
    </location>
</feature>
<dbReference type="RefSeq" id="WP_070101304.1">
    <property type="nucleotide sequence ID" value="NZ_CABMFH010000014.1"/>
</dbReference>
<dbReference type="PANTHER" id="PTHR30250">
    <property type="entry name" value="PST FAMILY PREDICTED COLANIC ACID TRANSPORTER"/>
    <property type="match status" value="1"/>
</dbReference>
<feature type="transmembrane region" description="Helical" evidence="6">
    <location>
        <begin position="255"/>
        <end position="273"/>
    </location>
</feature>
<keyword evidence="2" id="KW-1003">Cell membrane</keyword>
<reference evidence="7 9" key="1">
    <citation type="submission" date="2015-09" db="EMBL/GenBank/DDBJ databases">
        <authorList>
            <consortium name="Pathogen Informatics"/>
        </authorList>
    </citation>
    <scope>NUCLEOTIDE SEQUENCE [LARGE SCALE GENOMIC DNA]</scope>
    <source>
        <strain evidence="7 9">2789STDY5834846</strain>
    </source>
</reference>
<organism evidence="7 9">
    <name type="scientific">Bacteroides faecis</name>
    <dbReference type="NCBI Taxonomy" id="674529"/>
    <lineage>
        <taxon>Bacteria</taxon>
        <taxon>Pseudomonadati</taxon>
        <taxon>Bacteroidota</taxon>
        <taxon>Bacteroidia</taxon>
        <taxon>Bacteroidales</taxon>
        <taxon>Bacteroidaceae</taxon>
        <taxon>Bacteroides</taxon>
    </lineage>
</organism>
<protein>
    <submittedName>
        <fullName evidence="8">Oligosaccharide flippase family protein</fullName>
    </submittedName>
    <submittedName>
        <fullName evidence="7">Transmembrane protein</fullName>
    </submittedName>
</protein>
<feature type="transmembrane region" description="Helical" evidence="6">
    <location>
        <begin position="133"/>
        <end position="154"/>
    </location>
</feature>
<keyword evidence="3 6" id="KW-0812">Transmembrane</keyword>
<feature type="transmembrane region" description="Helical" evidence="6">
    <location>
        <begin position="189"/>
        <end position="211"/>
    </location>
</feature>
<evidence type="ECO:0000313" key="9">
    <source>
        <dbReference type="Proteomes" id="UP000095606"/>
    </source>
</evidence>
<feature type="transmembrane region" description="Helical" evidence="6">
    <location>
        <begin position="383"/>
        <end position="403"/>
    </location>
</feature>
<keyword evidence="5 6" id="KW-0472">Membrane</keyword>
<feature type="transmembrane region" description="Helical" evidence="6">
    <location>
        <begin position="320"/>
        <end position="337"/>
    </location>
</feature>
<feature type="transmembrane region" description="Helical" evidence="6">
    <location>
        <begin position="448"/>
        <end position="467"/>
    </location>
</feature>
<feature type="transmembrane region" description="Helical" evidence="6">
    <location>
        <begin position="473"/>
        <end position="491"/>
    </location>
</feature>
<keyword evidence="10" id="KW-1185">Reference proteome</keyword>
<evidence type="ECO:0000256" key="2">
    <source>
        <dbReference type="ARBA" id="ARBA00022475"/>
    </source>
</evidence>
<dbReference type="PANTHER" id="PTHR30250:SF26">
    <property type="entry name" value="PSMA PROTEIN"/>
    <property type="match status" value="1"/>
</dbReference>
<evidence type="ECO:0000256" key="5">
    <source>
        <dbReference type="ARBA" id="ARBA00023136"/>
    </source>
</evidence>
<proteinExistence type="predicted"/>
<evidence type="ECO:0000313" key="7">
    <source>
        <dbReference type="EMBL" id="CUO72315.1"/>
    </source>
</evidence>
<dbReference type="InterPro" id="IPR050833">
    <property type="entry name" value="Poly_Biosynth_Transport"/>
</dbReference>
<dbReference type="GeneID" id="69591065"/>
<reference evidence="8" key="2">
    <citation type="submission" date="2022-08" db="EMBL/GenBank/DDBJ databases">
        <title>Genome Sequencing of Bacteroides fragilis Group Isolates with Nanopore Technology.</title>
        <authorList>
            <person name="Tisza M.J."/>
            <person name="Smith D."/>
            <person name="Dekker J.P."/>
        </authorList>
    </citation>
    <scope>NUCLEOTIDE SEQUENCE</scope>
    <source>
        <strain evidence="8">BFG-527</strain>
    </source>
</reference>
<evidence type="ECO:0000313" key="10">
    <source>
        <dbReference type="Proteomes" id="UP001060104"/>
    </source>
</evidence>
<dbReference type="AlphaFoldDB" id="A0A174HHC9"/>
<evidence type="ECO:0000256" key="3">
    <source>
        <dbReference type="ARBA" id="ARBA00022692"/>
    </source>
</evidence>
<sequence length="511" mass="57885">MQNKQIGSINQLKAGAILNYIVIVLNILVTLLYTPYMLRMMGQNEYGLYALVASVIAYLTVLDFGIGNAIVRYTAKFRAEGKITEQYEMFGMFFLLYVVIGIIALSIGTVLYFNVDCLFAETMSLAELLKARVMILILVFNLAFTFPMSIFGSIITAYERFTFPKVINIVRILLNTGVMIVLLSMGYKAIALVVIQTIFNVFTLIINFIYCKKKLRIQILFSNLKLSLLKEVAIYSFWILLDVVMNQIYWNTGQFVLGAISGTAAVAVFAVAIQMESMYMQFSTAISSVFLPKVTSMVSQRNDKEEISSLFIRTGRIQNIIMSFMLFGFIVFGKRFIELWAGEDYSDAYYMTVAFFVALYIPLIQNLGITILQARNEMKFRSLLYICIAVVALVIQIILAKSWGGTGCALAIAGALFVGQGVIMNIYYKNKQSLDIPKFWKEILKMDIVPILIVGIFSVILRFAPFVNTWTSLLLTVAVYVCIYAPLYYMFSMNEEEKNLIVKPILRIFSK</sequence>
<dbReference type="InterPro" id="IPR002797">
    <property type="entry name" value="Polysacc_synth"/>
</dbReference>
<gene>
    <name evidence="7" type="ORF">ERS852461_00937</name>
    <name evidence="8" type="ORF">NXY30_23295</name>
</gene>
<evidence type="ECO:0000256" key="4">
    <source>
        <dbReference type="ARBA" id="ARBA00022989"/>
    </source>
</evidence>
<feature type="transmembrane region" description="Helical" evidence="6">
    <location>
        <begin position="409"/>
        <end position="428"/>
    </location>
</feature>
<dbReference type="EMBL" id="CP103141">
    <property type="protein sequence ID" value="UVQ73890.1"/>
    <property type="molecule type" value="Genomic_DNA"/>
</dbReference>
<accession>A0A174HHC9</accession>
<keyword evidence="4 6" id="KW-1133">Transmembrane helix</keyword>
<comment type="subcellular location">
    <subcellularLocation>
        <location evidence="1">Cell membrane</location>
        <topology evidence="1">Multi-pass membrane protein</topology>
    </subcellularLocation>
</comment>
<feature type="transmembrane region" description="Helical" evidence="6">
    <location>
        <begin position="349"/>
        <end position="371"/>
    </location>
</feature>
<dbReference type="EMBL" id="CZAE01000003">
    <property type="protein sequence ID" value="CUO72315.1"/>
    <property type="molecule type" value="Genomic_DNA"/>
</dbReference>